<dbReference type="KEGG" id="bmic:BMR1_02g00805"/>
<dbReference type="GeneID" id="24423950"/>
<dbReference type="VEuPathDB" id="PiroplasmaDB:BMR1_02g00805"/>
<organism evidence="1 2">
    <name type="scientific">Babesia microti (strain RI)</name>
    <dbReference type="NCBI Taxonomy" id="1133968"/>
    <lineage>
        <taxon>Eukaryota</taxon>
        <taxon>Sar</taxon>
        <taxon>Alveolata</taxon>
        <taxon>Apicomplexa</taxon>
        <taxon>Aconoidasida</taxon>
        <taxon>Piroplasmida</taxon>
        <taxon>Babesiidae</taxon>
        <taxon>Babesia</taxon>
    </lineage>
</organism>
<reference evidence="1 2" key="1">
    <citation type="journal article" date="2012" name="Nucleic Acids Res.">
        <title>Sequencing of the smallest Apicomplexan genome from the human pathogen Babesia microti.</title>
        <authorList>
            <person name="Cornillot E."/>
            <person name="Hadj-Kaddour K."/>
            <person name="Dassouli A."/>
            <person name="Noel B."/>
            <person name="Ranwez V."/>
            <person name="Vacherie B."/>
            <person name="Augagneur Y."/>
            <person name="Bres V."/>
            <person name="Duclos A."/>
            <person name="Randazzo S."/>
            <person name="Carcy B."/>
            <person name="Debierre-Grockiego F."/>
            <person name="Delbecq S."/>
            <person name="Moubri-Menage K."/>
            <person name="Shams-Eldin H."/>
            <person name="Usmani-Brown S."/>
            <person name="Bringaud F."/>
            <person name="Wincker P."/>
            <person name="Vivares C.P."/>
            <person name="Schwarz R.T."/>
            <person name="Schetters T.P."/>
            <person name="Krause P.J."/>
            <person name="Gorenflot A."/>
            <person name="Berry V."/>
            <person name="Barbe V."/>
            <person name="Ben Mamoun C."/>
        </authorList>
    </citation>
    <scope>NUCLEOTIDE SEQUENCE [LARGE SCALE GENOMIC DNA]</scope>
    <source>
        <strain evidence="1 2">RI</strain>
    </source>
</reference>
<keyword evidence="2" id="KW-1185">Reference proteome</keyword>
<dbReference type="RefSeq" id="XP_012647935.1">
    <property type="nucleotide sequence ID" value="XM_012792481.1"/>
</dbReference>
<evidence type="ECO:0000313" key="2">
    <source>
        <dbReference type="Proteomes" id="UP000002899"/>
    </source>
</evidence>
<proteinExistence type="predicted"/>
<dbReference type="EMBL" id="FO082872">
    <property type="protein sequence ID" value="CCF73326.1"/>
    <property type="molecule type" value="Genomic_DNA"/>
</dbReference>
<evidence type="ECO:0000313" key="1">
    <source>
        <dbReference type="EMBL" id="CCF73326.1"/>
    </source>
</evidence>
<reference evidence="1 2" key="2">
    <citation type="journal article" date="2013" name="PLoS ONE">
        <title>Whole genome mapping and re-organization of the nuclear and mitochondrial genomes of Babesia microti isolates.</title>
        <authorList>
            <person name="Cornillot E."/>
            <person name="Dassouli A."/>
            <person name="Garg A."/>
            <person name="Pachikara N."/>
            <person name="Randazzo S."/>
            <person name="Depoix D."/>
            <person name="Carcy B."/>
            <person name="Delbecq S."/>
            <person name="Frutos R."/>
            <person name="Silva J.C."/>
            <person name="Sutton R."/>
            <person name="Krause P.J."/>
            <person name="Mamoun C.B."/>
        </authorList>
    </citation>
    <scope>NUCLEOTIDE SEQUENCE [LARGE SCALE GENOMIC DNA]</scope>
    <source>
        <strain evidence="1 2">RI</strain>
    </source>
</reference>
<dbReference type="AlphaFoldDB" id="I7IG40"/>
<name>I7IG40_BABMR</name>
<dbReference type="Proteomes" id="UP000002899">
    <property type="component" value="Chromosome II"/>
</dbReference>
<reference evidence="1 2" key="3">
    <citation type="journal article" date="2016" name="Sci. Rep.">
        <title>Genome-wide diversity and gene expression profiling of Babesia microti isolates identify polymorphic genes that mediate host-pathogen interactions.</title>
        <authorList>
            <person name="Silva J.C."/>
            <person name="Cornillot E."/>
            <person name="McCracken C."/>
            <person name="Usmani-Brown S."/>
            <person name="Dwivedi A."/>
            <person name="Ifeonu O.O."/>
            <person name="Crabtree J."/>
            <person name="Gotia H.T."/>
            <person name="Virji A.Z."/>
            <person name="Reynes C."/>
            <person name="Colinge J."/>
            <person name="Kumar V."/>
            <person name="Lawres L."/>
            <person name="Pazzi J.E."/>
            <person name="Pablo J.V."/>
            <person name="Hung C."/>
            <person name="Brancato J."/>
            <person name="Kumari P."/>
            <person name="Orvis J."/>
            <person name="Tretina K."/>
            <person name="Chibucos M."/>
            <person name="Ott S."/>
            <person name="Sadzewicz L."/>
            <person name="Sengamalay N."/>
            <person name="Shetty A.C."/>
            <person name="Su Q."/>
            <person name="Tallon L."/>
            <person name="Fraser C.M."/>
            <person name="Frutos R."/>
            <person name="Molina D.M."/>
            <person name="Krause P.J."/>
            <person name="Ben Mamoun C."/>
        </authorList>
    </citation>
    <scope>NUCLEOTIDE SEQUENCE [LARGE SCALE GENOMIC DNA]</scope>
    <source>
        <strain evidence="1 2">RI</strain>
    </source>
</reference>
<sequence>MIYSIRRLSSLHSCKIWHEHVNYCKKFSLTNHSTNANCNYPRHRSITSQNNSHKPATQSLSRWIRSLILFWVNKQSHGTKIRDLHAIDNLNELCIYLSNIQIKDSTGTLVTRNDKTKEQLLAQRFETLYLLHKKLLVRELAGGTSIKHLVITLNSYTRLKSLFPGHINQIYVMSQELVESLATTLTYNAQPLVNINEQDVSLLLNGMSKLNIRHKIVLKLLENLLLRQLENKTLFVETFSPQGISLVLNAFQKFDWTSSPYLLMAISQFALKIIKKFTLTQLSVTCHALWKLQLSDVYIKPLLKHLDKTLATNDDEIDLKILSISLYTFGKLEYFPELSKDIITRGLAKECSENLDNYGVERENLLTNVIHGLSQLNWQLNYFMDKLFDLITEKPLSTIGLATTIVSLCKLDHRPLILAIRHFDTRIKSKDCNKYYNLLSALFQRISFTMQLARTPEFTTNSSTSLITSKQLSNTLFTFILSNNTNLAMYNYLLGSLAALETANSLSYKGLIQLISTVPFFLMEDSILSKLTIESLKYLNQVIELLNMDANGMLTSINSKANYSEKYATKSSKTHLSIASTTRKVVKHTHNEANVFIEYKSIPYTIDIVVKS</sequence>
<accession>I7IG40</accession>
<dbReference type="OrthoDB" id="365658at2759"/>
<protein>
    <submittedName>
        <fullName evidence="1">Uncharacterized protein</fullName>
    </submittedName>
</protein>